<dbReference type="Proteomes" id="UP000007100">
    <property type="component" value="Plasmid pACMV4"/>
</dbReference>
<evidence type="ECO:0000256" key="1">
    <source>
        <dbReference type="SAM" id="MobiDB-lite"/>
    </source>
</evidence>
<feature type="region of interest" description="Disordered" evidence="1">
    <location>
        <begin position="1"/>
        <end position="71"/>
    </location>
</feature>
<keyword evidence="3" id="KW-1185">Reference proteome</keyword>
<dbReference type="AlphaFoldDB" id="F0J835"/>
<dbReference type="HOGENOM" id="CLU_2056265_0_0_5"/>
<organism evidence="2 3">
    <name type="scientific">Acidiphilium multivorum (strain DSM 11245 / JCM 8867 / NBRC 100883 / AIU 301)</name>
    <dbReference type="NCBI Taxonomy" id="926570"/>
    <lineage>
        <taxon>Bacteria</taxon>
        <taxon>Pseudomonadati</taxon>
        <taxon>Pseudomonadota</taxon>
        <taxon>Alphaproteobacteria</taxon>
        <taxon>Acetobacterales</taxon>
        <taxon>Acidocellaceae</taxon>
        <taxon>Acidiphilium</taxon>
    </lineage>
</organism>
<geneLocation type="plasmid" evidence="2 3">
    <name>pACMV4</name>
</geneLocation>
<proteinExistence type="predicted"/>
<gene>
    <name evidence="2" type="ordered locus">ACMV_P4_00420</name>
</gene>
<protein>
    <submittedName>
        <fullName evidence="2">Uncharacterized protein</fullName>
    </submittedName>
</protein>
<keyword evidence="2" id="KW-0614">Plasmid</keyword>
<evidence type="ECO:0000313" key="3">
    <source>
        <dbReference type="Proteomes" id="UP000007100"/>
    </source>
</evidence>
<reference evidence="2 3" key="1">
    <citation type="submission" date="2010-12" db="EMBL/GenBank/DDBJ databases">
        <title>Whole genome sequence of Acidiphilium multivorum AIU301.</title>
        <authorList>
            <person name="Narita-Yamada S."/>
            <person name="Nakamura S."/>
            <person name="Ito N."/>
            <person name="Takarada H."/>
            <person name="Katano Y."/>
            <person name="Nakazawa H."/>
            <person name="Hosoyama A."/>
            <person name="Yamada R."/>
            <person name="Fujita N."/>
        </authorList>
    </citation>
    <scope>NUCLEOTIDE SEQUENCE [LARGE SCALE GENOMIC DNA]</scope>
    <source>
        <strain evidence="3">DSM 11245 / JCM 8867 / AIU301</strain>
        <plasmid evidence="2 3">pACMV4</plasmid>
    </source>
</reference>
<evidence type="ECO:0000313" key="2">
    <source>
        <dbReference type="EMBL" id="BAJ83252.1"/>
    </source>
</evidence>
<dbReference type="KEGG" id="amv:ACMV_P4_00420"/>
<sequence length="119" mass="13241">MRQRSSIFDDPRSPLDVSDFKPAVGKQRRPAPAAIDEVSSKGRFQSREPEPVAPTQATDDQSSTKRRPMVYRTGRNKVFSVKTDPATADAFYAIAQENGWKAAETFEKAIAALKRELAK</sequence>
<accession>F0J835</accession>
<name>F0J835_ACIMA</name>
<dbReference type="EMBL" id="AP012039">
    <property type="protein sequence ID" value="BAJ83252.1"/>
    <property type="molecule type" value="Genomic_DNA"/>
</dbReference>